<evidence type="ECO:0000256" key="3">
    <source>
        <dbReference type="ARBA" id="ARBA00005848"/>
    </source>
</evidence>
<feature type="domain" description="Trimeric autotransporter adhesin YadA-like head" evidence="12">
    <location>
        <begin position="2025"/>
        <end position="2051"/>
    </location>
</feature>
<feature type="domain" description="Trimeric autotransporter adhesin YadA-like stalk" evidence="13">
    <location>
        <begin position="1433"/>
        <end position="1466"/>
    </location>
</feature>
<evidence type="ECO:0000256" key="2">
    <source>
        <dbReference type="ARBA" id="ARBA00004442"/>
    </source>
</evidence>
<feature type="domain" description="Trimeric autotransporter adhesin YadA-like head" evidence="12">
    <location>
        <begin position="999"/>
        <end position="1025"/>
    </location>
</feature>
<evidence type="ECO:0000259" key="12">
    <source>
        <dbReference type="Pfam" id="PF05658"/>
    </source>
</evidence>
<feature type="domain" description="Trimeric autotransporter adhesin YadA-like head" evidence="12">
    <location>
        <begin position="1577"/>
        <end position="1603"/>
    </location>
</feature>
<evidence type="ECO:0000256" key="10">
    <source>
        <dbReference type="ARBA" id="ARBA00023237"/>
    </source>
</evidence>
<keyword evidence="7" id="KW-0732">Signal</keyword>
<evidence type="ECO:0000313" key="15">
    <source>
        <dbReference type="Proteomes" id="UP000460650"/>
    </source>
</evidence>
<dbReference type="InterPro" id="IPR045584">
    <property type="entry name" value="Pilin-like"/>
</dbReference>
<feature type="domain" description="Trimeric autotransporter adhesin YadA-like head" evidence="12">
    <location>
        <begin position="230"/>
        <end position="256"/>
    </location>
</feature>
<feature type="domain" description="Trimeric autotransporter adhesin YadA-like head" evidence="12">
    <location>
        <begin position="1705"/>
        <end position="1731"/>
    </location>
</feature>
<accession>A0A7V7VQD4</accession>
<feature type="domain" description="Trimeric autotransporter adhesin YadA-like C-terminal membrane anchor" evidence="11">
    <location>
        <begin position="2257"/>
        <end position="2314"/>
    </location>
</feature>
<dbReference type="Gene3D" id="3.30.1300.30">
    <property type="entry name" value="GSPII I/J protein-like"/>
    <property type="match status" value="1"/>
</dbReference>
<dbReference type="Proteomes" id="UP000460650">
    <property type="component" value="Unassembled WGS sequence"/>
</dbReference>
<evidence type="ECO:0000256" key="4">
    <source>
        <dbReference type="ARBA" id="ARBA00022448"/>
    </source>
</evidence>
<keyword evidence="5" id="KW-1134">Transmembrane beta strand</keyword>
<dbReference type="GO" id="GO:0015031">
    <property type="term" value="P:protein transport"/>
    <property type="evidence" value="ECO:0007669"/>
    <property type="project" value="UniProtKB-KW"/>
</dbReference>
<evidence type="ECO:0000256" key="9">
    <source>
        <dbReference type="ARBA" id="ARBA00023136"/>
    </source>
</evidence>
<feature type="domain" description="Trimeric autotransporter adhesin YadA-like stalk" evidence="13">
    <location>
        <begin position="1499"/>
        <end position="1541"/>
    </location>
</feature>
<comment type="subcellular location">
    <subcellularLocation>
        <location evidence="2">Cell outer membrane</location>
    </subcellularLocation>
    <subcellularLocation>
        <location evidence="1">Cell surface</location>
    </subcellularLocation>
</comment>
<feature type="domain" description="Trimeric autotransporter adhesin YadA-like head" evidence="12">
    <location>
        <begin position="482"/>
        <end position="505"/>
    </location>
</feature>
<evidence type="ECO:0000259" key="11">
    <source>
        <dbReference type="Pfam" id="PF03895"/>
    </source>
</evidence>
<dbReference type="CDD" id="cd12820">
    <property type="entry name" value="LbR_YadA-like"/>
    <property type="match status" value="2"/>
</dbReference>
<dbReference type="InterPro" id="IPR011049">
    <property type="entry name" value="Serralysin-like_metalloprot_C"/>
</dbReference>
<feature type="domain" description="Trimeric autotransporter adhesin YadA-like stalk" evidence="13">
    <location>
        <begin position="841"/>
        <end position="881"/>
    </location>
</feature>
<feature type="domain" description="Trimeric autotransporter adhesin YadA-like stalk" evidence="13">
    <location>
        <begin position="2162"/>
        <end position="2200"/>
    </location>
</feature>
<feature type="domain" description="Trimeric autotransporter adhesin YadA-like stalk" evidence="13">
    <location>
        <begin position="1660"/>
        <end position="1700"/>
    </location>
</feature>
<evidence type="ECO:0000256" key="6">
    <source>
        <dbReference type="ARBA" id="ARBA00022692"/>
    </source>
</evidence>
<dbReference type="Gene3D" id="2.150.10.10">
    <property type="entry name" value="Serralysin-like metalloprotease, C-terminal"/>
    <property type="match status" value="11"/>
</dbReference>
<feature type="domain" description="Trimeric autotransporter adhesin YadA-like head" evidence="12">
    <location>
        <begin position="551"/>
        <end position="572"/>
    </location>
</feature>
<dbReference type="Pfam" id="PF03895">
    <property type="entry name" value="YadA_anchor"/>
    <property type="match status" value="1"/>
</dbReference>
<keyword evidence="10" id="KW-0998">Cell outer membrane</keyword>
<dbReference type="EMBL" id="WBVY01000009">
    <property type="protein sequence ID" value="KAB2654884.1"/>
    <property type="molecule type" value="Genomic_DNA"/>
</dbReference>
<dbReference type="InterPro" id="IPR008635">
    <property type="entry name" value="Coiled_stalk_dom"/>
</dbReference>
<feature type="domain" description="Trimeric autotransporter adhesin YadA-like stalk" evidence="13">
    <location>
        <begin position="626"/>
        <end position="655"/>
    </location>
</feature>
<feature type="domain" description="Trimeric autotransporter adhesin YadA-like head" evidence="12">
    <location>
        <begin position="1753"/>
        <end position="1775"/>
    </location>
</feature>
<dbReference type="GO" id="GO:0009279">
    <property type="term" value="C:cell outer membrane"/>
    <property type="evidence" value="ECO:0007669"/>
    <property type="project" value="UniProtKB-SubCell"/>
</dbReference>
<dbReference type="SUPFAM" id="SSF101967">
    <property type="entry name" value="Adhesin YadA, collagen-binding domain"/>
    <property type="match status" value="12"/>
</dbReference>
<keyword evidence="8" id="KW-0653">Protein transport</keyword>
<dbReference type="Pfam" id="PF05662">
    <property type="entry name" value="YadA_stalk"/>
    <property type="match status" value="12"/>
</dbReference>
<feature type="domain" description="Trimeric autotransporter adhesin YadA-like head" evidence="12">
    <location>
        <begin position="370"/>
        <end position="396"/>
    </location>
</feature>
<evidence type="ECO:0000313" key="14">
    <source>
        <dbReference type="EMBL" id="KAB2654884.1"/>
    </source>
</evidence>
<feature type="domain" description="Trimeric autotransporter adhesin YadA-like head" evidence="12">
    <location>
        <begin position="208"/>
        <end position="228"/>
    </location>
</feature>
<evidence type="ECO:0000256" key="7">
    <source>
        <dbReference type="ARBA" id="ARBA00022729"/>
    </source>
</evidence>
<dbReference type="GO" id="GO:0009986">
    <property type="term" value="C:cell surface"/>
    <property type="evidence" value="ECO:0007669"/>
    <property type="project" value="UniProtKB-SubCell"/>
</dbReference>
<feature type="domain" description="Trimeric autotransporter adhesin YadA-like stalk" evidence="13">
    <location>
        <begin position="1895"/>
        <end position="1936"/>
    </location>
</feature>
<feature type="domain" description="Trimeric autotransporter adhesin YadA-like stalk" evidence="13">
    <location>
        <begin position="907"/>
        <end position="949"/>
    </location>
</feature>
<dbReference type="InterPro" id="IPR005594">
    <property type="entry name" value="YadA_C"/>
</dbReference>
<comment type="caution">
    <text evidence="14">The sequence shown here is derived from an EMBL/GenBank/DDBJ whole genome shotgun (WGS) entry which is preliminary data.</text>
</comment>
<keyword evidence="9" id="KW-0472">Membrane</keyword>
<dbReference type="RefSeq" id="WP_151648834.1">
    <property type="nucleotide sequence ID" value="NZ_WBVY01000009.1"/>
</dbReference>
<evidence type="ECO:0000259" key="13">
    <source>
        <dbReference type="Pfam" id="PF05662"/>
    </source>
</evidence>
<dbReference type="Gene3D" id="1.20.5.170">
    <property type="match status" value="7"/>
</dbReference>
<proteinExistence type="inferred from homology"/>
<feature type="domain" description="Trimeric autotransporter adhesin YadA-like head" evidence="12">
    <location>
        <begin position="761"/>
        <end position="787"/>
    </location>
</feature>
<organism evidence="14 15">
    <name type="scientific">Brucella tritici</name>
    <dbReference type="NCBI Taxonomy" id="94626"/>
    <lineage>
        <taxon>Bacteria</taxon>
        <taxon>Pseudomonadati</taxon>
        <taxon>Pseudomonadota</taxon>
        <taxon>Alphaproteobacteria</taxon>
        <taxon>Hyphomicrobiales</taxon>
        <taxon>Brucellaceae</taxon>
        <taxon>Brucella/Ochrobactrum group</taxon>
        <taxon>Brucella</taxon>
    </lineage>
</organism>
<feature type="domain" description="Trimeric autotransporter adhesin YadA-like head" evidence="12">
    <location>
        <begin position="1995"/>
        <end position="2021"/>
    </location>
</feature>
<comment type="similarity">
    <text evidence="3">Belongs to the autotransporter-2 (AT-2) (TC 1.B.40) family.</text>
</comment>
<feature type="domain" description="Trimeric autotransporter adhesin YadA-like head" evidence="12">
    <location>
        <begin position="1125"/>
        <end position="1149"/>
    </location>
</feature>
<feature type="domain" description="Trimeric autotransporter adhesin YadA-like stalk" evidence="13">
    <location>
        <begin position="1828"/>
        <end position="1865"/>
    </location>
</feature>
<reference evidence="14 15" key="1">
    <citation type="submission" date="2019-09" db="EMBL/GenBank/DDBJ databases">
        <title>Taxonomic organization of the family Brucellaceae based on a phylogenomic approach.</title>
        <authorList>
            <person name="Leclercq S."/>
            <person name="Cloeckaert A."/>
            <person name="Zygmunt M.S."/>
        </authorList>
    </citation>
    <scope>NUCLEOTIDE SEQUENCE [LARGE SCALE GENOMIC DNA]</scope>
    <source>
        <strain evidence="14 15">TA93</strain>
    </source>
</reference>
<keyword evidence="4" id="KW-0813">Transport</keyword>
<gene>
    <name evidence="14" type="ORF">F9K94_22760</name>
</gene>
<dbReference type="SUPFAM" id="SSF54523">
    <property type="entry name" value="Pili subunits"/>
    <property type="match status" value="1"/>
</dbReference>
<feature type="domain" description="Trimeric autotransporter adhesin YadA-like head" evidence="12">
    <location>
        <begin position="314"/>
        <end position="340"/>
    </location>
</feature>
<name>A0A7V7VQD4_9HYPH</name>
<evidence type="ECO:0000256" key="5">
    <source>
        <dbReference type="ARBA" id="ARBA00022452"/>
    </source>
</evidence>
<feature type="domain" description="Trimeric autotransporter adhesin YadA-like stalk" evidence="13">
    <location>
        <begin position="683"/>
        <end position="725"/>
    </location>
</feature>
<feature type="domain" description="Trimeric autotransporter adhesin YadA-like head" evidence="12">
    <location>
        <begin position="444"/>
        <end position="469"/>
    </location>
</feature>
<dbReference type="Pfam" id="PF05658">
    <property type="entry name" value="YadA_head"/>
    <property type="match status" value="18"/>
</dbReference>
<keyword evidence="6" id="KW-0812">Transmembrane</keyword>
<protein>
    <submittedName>
        <fullName evidence="14">Calcium-binding protein</fullName>
    </submittedName>
</protein>
<feature type="domain" description="Trimeric autotransporter adhesin YadA-like head" evidence="12">
    <location>
        <begin position="402"/>
        <end position="428"/>
    </location>
</feature>
<evidence type="ECO:0000256" key="1">
    <source>
        <dbReference type="ARBA" id="ARBA00004241"/>
    </source>
</evidence>
<dbReference type="InterPro" id="IPR008640">
    <property type="entry name" value="Adhesin_Head_dom"/>
</dbReference>
<feature type="domain" description="Trimeric autotransporter adhesin YadA-like head" evidence="12">
    <location>
        <begin position="342"/>
        <end position="368"/>
    </location>
</feature>
<evidence type="ECO:0000256" key="8">
    <source>
        <dbReference type="ARBA" id="ARBA00022927"/>
    </source>
</evidence>
<sequence length="2316" mass="224394">MPVDFQLNSTDRSGNRKEFVRNWVAGAGDSRSVRRRLMAILRLAHMALGMGRKRLGLGSLGVGATIAAALDAMGLETSPPMELSVMARGDVPKCPGCGRPIAMATAAQRQIAQRREQVGFLSGRGALAAVILGALAAGTVAPGDVWAMSVSMDGNPCLSAANDVMFRKNPGGTNGPGMTAGGVRDGSGGGTYGWVSGCASTGTGLGYTAIGSFATATGTGVTAVGNSAIATGRFATAVGVEASATGEGSSAYGVGSIASGNNTVAIGGGGASVLSEADSTRATANGAIAIGVNGTRGAQATSVNSIAIGGEATAGGEGASAVGLASTASDNFSTAIGNQSNAQGIASTALGSGANTGADGATAVGNNASAQGVSSFAGGRNALAQGENSIAIGGDAASGASATGISSIAMGANASAVTDGAIAIGQDSSAQGGQAVAIGVGQMATGDGAVAIGDPNVVNGTGAVAIGANNRATGTSVVNPATGAVAIGNANTAIGDSSVALGNNSYAGQGANPGVAIGENTRAEWGVAIGEGATTSDGQFGISIGRNTSAGLRGIAMGFGTTSTGAGAVAIGGVGTSASAAGGVALGEGSNANRAGLNGGTELFSGTAVASTRGAVSVGSGGNERQITNVAGGTQATDAVNVRQLQSVADDVAAVDDRAVKYDGALGDPKDTITLEGTAGTTITNVAPGELSATSTDAVNGSQLFATNEQVDQNTTDITNLGDTITNIAGDTSTTYVEANGVGIRYVRTNETGLTPSDSSAQGQGSTAVGYEATAVGINALALGNGAQANEEGSVALGEGSVTAAAVGTAGATINGTAYTFAGTTPGSTVSVGDVGAERTITNVAAGQVSGTSTDAINGSQLFATNQAIDEIGTEVGEVNDRAVKYDGALGDPKDTITLEGTAGTTITNLAPGELSATSTDAVNGSQLFATNEQVDQNTTDITNLGDTITNIAGDTSTTYVEANGSGIRYVRTNETGLTPSDSSAQGQGSTAVGYDATAVGVGALALGQNAVATEDGSVALGAGSVTAAAVGTSGATINGSAYTFAGTNPGSTVSVGDVGAERTITNVAAGQVSGTSTDAVNGSQLFATNQAIEDLGSTVEASATHYYSVNDGGTAGGNYNNDGATGTNAIAAGVGSVAEAANSVVIGSSGSVSGASSINSISVGYSNQIADSPNSIAIGVANISSDSESTGILGGDNSLTSTTESSVIGISNTLADVGGTGVMGGNNTLTSVSSSVLAGSQNTIASSTAVAVIGGLNNIQNSISASVIGIGNTLNAGNFASVTGVNNTATGTMQANISGVGNTITGGSQNSIIGSQNTLANGTRNSVSGFANTLGTGLSNTQVLASGGTVADGVSGGVLIGAAGTVSDNDGVAIGTGATATNEADVALGSGSVTDAAVGTTSVDINGTTYTFAGTTPTSTVSVGNVGAERTITNVAAGRISATSTDAINGSQLFATNQAVEAIDDDVAELGDRAVKYDGALGDPKDTITLEGTAGTTITNLADGDISATSTDAVNGSQLFATNQQVDQNTTDITNLGDTITNIAGDTSTTYTEANGVGIRYARTNETGLAQTDAFAQGVGSTAVGYQATASAESALALGRDAQADVLGGVALGAGSIADRVIAPSTGTIPAGSAVITYNTTDQELLGAVSVGRDGAYRQITNVADGTDAQDAVTIRQLQGAIASVGVTATQYFHANSAAPDSLAIGTDSIAVGPSTVVNGDNGIGMGNGSIVDATAPGGTAIGQDAHVMMADGIALGTSSQAGGEQAIAIGAGAVADHYLGVALGSGSMTAAAVGTSEIVINGQTYAFAGATPESVVSIGAVGAERQLINVAAGRVTADSTDAINGSQLFATNQAVEAIDDNVAELDDRAVKYDGALGDPKDTITLEGTNGTTITNLAAGAVNSTSTDAVNGSQLYGVSNSIANHLGGGATVNPDGTVNGPTYVMQGGNYTTVYDTFAAVDTSLTNINNTITDINNGGGIKYFHANSAAADSQAIGQESVAVGPQAVANADNSVAMGNGATTVAGADGAVALGQGATANNAGDVALGSGSTTQAVVNTSGTTINGTDYAFAGTNATSTVSVGGVGSERTITNVAAGRVTADSTDAINGSQLYATNQAIDDLASGIGDLQDGAVMYDKNPDGSRANSVTLIGGDPNAPVLLSNVADGVANNDAVNVGQLKEGLSNTLIDANSYTDNRVSYAIDTANSYTDQVAVTTLNQANNYTDYKFGQLNQEIGEVRNEARQAAAIGLAAASLRYDDRPGKASVAVGGGVWRGQGAFALGAGYTSEDGRVRANLSATTAGGKWGAGAGVSFTLN</sequence>
<feature type="domain" description="Trimeric autotransporter adhesin YadA-like head" evidence="12">
    <location>
        <begin position="1371"/>
        <end position="1393"/>
    </location>
</feature>
<feature type="domain" description="Trimeric autotransporter adhesin YadA-like stalk" evidence="13">
    <location>
        <begin position="1065"/>
        <end position="1097"/>
    </location>
</feature>
<feature type="domain" description="Trimeric autotransporter adhesin YadA-like stalk" evidence="13">
    <location>
        <begin position="2091"/>
        <end position="2130"/>
    </location>
</feature>